<evidence type="ECO:0000256" key="6">
    <source>
        <dbReference type="ARBA" id="ARBA00022490"/>
    </source>
</evidence>
<comment type="subcellular location">
    <subcellularLocation>
        <location evidence="2 11">Cytoplasm</location>
    </subcellularLocation>
</comment>
<dbReference type="Pfam" id="PF00923">
    <property type="entry name" value="TAL_FSA"/>
    <property type="match status" value="1"/>
</dbReference>
<name>A0A5J6HRH7_STRC4</name>
<dbReference type="GO" id="GO:0006098">
    <property type="term" value="P:pentose-phosphate shunt"/>
    <property type="evidence" value="ECO:0007669"/>
    <property type="project" value="UniProtKB-UniRule"/>
</dbReference>
<dbReference type="InterPro" id="IPR013785">
    <property type="entry name" value="Aldolase_TIM"/>
</dbReference>
<evidence type="ECO:0000256" key="10">
    <source>
        <dbReference type="ARBA" id="ARBA00048810"/>
    </source>
</evidence>
<dbReference type="AlphaFoldDB" id="A0A5J6HRH7"/>
<dbReference type="PIRSF" id="PIRSF036915">
    <property type="entry name" value="Trnald_Bac_Plnt"/>
    <property type="match status" value="1"/>
</dbReference>
<dbReference type="EMBL" id="CP023694">
    <property type="protein sequence ID" value="QEV22826.1"/>
    <property type="molecule type" value="Genomic_DNA"/>
</dbReference>
<dbReference type="Gene3D" id="3.20.20.70">
    <property type="entry name" value="Aldolase class I"/>
    <property type="match status" value="1"/>
</dbReference>
<dbReference type="InterPro" id="IPR001585">
    <property type="entry name" value="TAL/FSA"/>
</dbReference>
<dbReference type="PANTHER" id="PTHR10683">
    <property type="entry name" value="TRANSALDOLASE"/>
    <property type="match status" value="1"/>
</dbReference>
<accession>A0A5J6HRH7</accession>
<evidence type="ECO:0000256" key="5">
    <source>
        <dbReference type="ARBA" id="ARBA00013151"/>
    </source>
</evidence>
<keyword evidence="6 11" id="KW-0963">Cytoplasm</keyword>
<comment type="similarity">
    <text evidence="4 11">Belongs to the transaldolase family. Type 2 subfamily.</text>
</comment>
<evidence type="ECO:0000256" key="2">
    <source>
        <dbReference type="ARBA" id="ARBA00004496"/>
    </source>
</evidence>
<dbReference type="SUPFAM" id="SSF51569">
    <property type="entry name" value="Aldolase"/>
    <property type="match status" value="1"/>
</dbReference>
<reference evidence="12 13" key="1">
    <citation type="submission" date="2017-09" db="EMBL/GenBank/DDBJ databases">
        <authorList>
            <person name="Lee N."/>
            <person name="Cho B.-K."/>
        </authorList>
    </citation>
    <scope>NUCLEOTIDE SEQUENCE [LARGE SCALE GENOMIC DNA]</scope>
    <source>
        <strain evidence="12 13">ATCC 13740</strain>
    </source>
</reference>
<gene>
    <name evidence="11 12" type="primary">tal</name>
    <name evidence="12" type="ORF">CP976_00535</name>
</gene>
<evidence type="ECO:0000256" key="4">
    <source>
        <dbReference type="ARBA" id="ARBA00008426"/>
    </source>
</evidence>
<dbReference type="EC" id="2.2.1.2" evidence="5 11"/>
<keyword evidence="7 11" id="KW-0808">Transferase</keyword>
<dbReference type="Proteomes" id="UP000326598">
    <property type="component" value="Chromosome"/>
</dbReference>
<keyword evidence="9 11" id="KW-0704">Schiff base</keyword>
<dbReference type="KEGG" id="scoe:CP976_00535"/>
<dbReference type="GO" id="GO:0005975">
    <property type="term" value="P:carbohydrate metabolic process"/>
    <property type="evidence" value="ECO:0007669"/>
    <property type="project" value="InterPro"/>
</dbReference>
<dbReference type="CDD" id="cd00955">
    <property type="entry name" value="Transaldolase_like"/>
    <property type="match status" value="1"/>
</dbReference>
<dbReference type="HAMAP" id="MF_00493">
    <property type="entry name" value="Transaldolase_2"/>
    <property type="match status" value="1"/>
</dbReference>
<comment type="function">
    <text evidence="1 11">Transaldolase is important for the balance of metabolites in the pentose-phosphate pathway.</text>
</comment>
<organism evidence="12 13">
    <name type="scientific">Streptomyces coeruleorubidus</name>
    <dbReference type="NCBI Taxonomy" id="116188"/>
    <lineage>
        <taxon>Bacteria</taxon>
        <taxon>Bacillati</taxon>
        <taxon>Actinomycetota</taxon>
        <taxon>Actinomycetes</taxon>
        <taxon>Kitasatosporales</taxon>
        <taxon>Streptomycetaceae</taxon>
        <taxon>Streptomyces</taxon>
    </lineage>
</organism>
<proteinExistence type="inferred from homology"/>
<sequence>MSENLDRLAAEGVAVWLDDLSRERLASGRLTDLVEEQRVVGITSNPTIFAKAIRSGALYDEQVKGHARRGVRVEEAIRLLTAFDVRWACDVLRPVYEASDGVDGRVSLEVDPRVAHDTAATVAEARALWWLVDRPNMFVKIPATQKGLEAISTALGEGISINVTLIFSLDRYDQVLRAFLDGMGRAHAAGHDLTSIASVASFFVSRVDTEVDSRLDKIGTPEARDLRGRAAIANARLAYQHFEQACAGDRWRALAAAGMRPQRPLWASTGVKDPAYRDTRYVDELVAPGVVNTMPEQTLRAVADHGRIQGDTIHGAYGEAQQVLDDLAAVGVSYEDVVRVLEDEGIRTFRASGNELFEQLDGELHAKRAAA</sequence>
<dbReference type="NCBIfam" id="NF002881">
    <property type="entry name" value="PRK03343.1"/>
    <property type="match status" value="1"/>
</dbReference>
<evidence type="ECO:0000256" key="1">
    <source>
        <dbReference type="ARBA" id="ARBA00003518"/>
    </source>
</evidence>
<dbReference type="GO" id="GO:0004801">
    <property type="term" value="F:transaldolase activity"/>
    <property type="evidence" value="ECO:0007669"/>
    <property type="project" value="UniProtKB-UniRule"/>
</dbReference>
<dbReference type="NCBIfam" id="TIGR00876">
    <property type="entry name" value="tal_mycobact"/>
    <property type="match status" value="1"/>
</dbReference>
<dbReference type="InterPro" id="IPR004732">
    <property type="entry name" value="Transaldolase_2"/>
</dbReference>
<evidence type="ECO:0000313" key="13">
    <source>
        <dbReference type="Proteomes" id="UP000326598"/>
    </source>
</evidence>
<dbReference type="InterPro" id="IPR018225">
    <property type="entry name" value="Transaldolase_AS"/>
</dbReference>
<dbReference type="GO" id="GO:0005737">
    <property type="term" value="C:cytoplasm"/>
    <property type="evidence" value="ECO:0007669"/>
    <property type="project" value="UniProtKB-SubCell"/>
</dbReference>
<evidence type="ECO:0000256" key="3">
    <source>
        <dbReference type="ARBA" id="ARBA00004857"/>
    </source>
</evidence>
<dbReference type="UniPathway" id="UPA00115">
    <property type="reaction ID" value="UER00414"/>
</dbReference>
<evidence type="ECO:0000256" key="7">
    <source>
        <dbReference type="ARBA" id="ARBA00022679"/>
    </source>
</evidence>
<dbReference type="RefSeq" id="WP_150478486.1">
    <property type="nucleotide sequence ID" value="NZ_BMTB01000019.1"/>
</dbReference>
<keyword evidence="8 11" id="KW-0570">Pentose shunt</keyword>
<evidence type="ECO:0000313" key="12">
    <source>
        <dbReference type="EMBL" id="QEV22826.1"/>
    </source>
</evidence>
<evidence type="ECO:0000256" key="11">
    <source>
        <dbReference type="HAMAP-Rule" id="MF_00493"/>
    </source>
</evidence>
<protein>
    <recommendedName>
        <fullName evidence="5 11">Transaldolase</fullName>
        <ecNumber evidence="5 11">2.2.1.2</ecNumber>
    </recommendedName>
</protein>
<feature type="active site" description="Schiff-base intermediate with substrate" evidence="11">
    <location>
        <position position="140"/>
    </location>
</feature>
<dbReference type="GeneID" id="91414597"/>
<dbReference type="PROSITE" id="PS01054">
    <property type="entry name" value="TRANSALDOLASE_1"/>
    <property type="match status" value="1"/>
</dbReference>
<dbReference type="PANTHER" id="PTHR10683:SF31">
    <property type="entry name" value="TRANSALDOLASE"/>
    <property type="match status" value="1"/>
</dbReference>
<comment type="pathway">
    <text evidence="3 11">Carbohydrate degradation; pentose phosphate pathway; D-glyceraldehyde 3-phosphate and beta-D-fructose 6-phosphate from D-ribose 5-phosphate and D-xylulose 5-phosphate (non-oxidative stage): step 2/3.</text>
</comment>
<evidence type="ECO:0000256" key="9">
    <source>
        <dbReference type="ARBA" id="ARBA00023270"/>
    </source>
</evidence>
<comment type="catalytic activity">
    <reaction evidence="10 11">
        <text>D-sedoheptulose 7-phosphate + D-glyceraldehyde 3-phosphate = D-erythrose 4-phosphate + beta-D-fructose 6-phosphate</text>
        <dbReference type="Rhea" id="RHEA:17053"/>
        <dbReference type="ChEBI" id="CHEBI:16897"/>
        <dbReference type="ChEBI" id="CHEBI:57483"/>
        <dbReference type="ChEBI" id="CHEBI:57634"/>
        <dbReference type="ChEBI" id="CHEBI:59776"/>
        <dbReference type="EC" id="2.2.1.2"/>
    </reaction>
</comment>
<evidence type="ECO:0000256" key="8">
    <source>
        <dbReference type="ARBA" id="ARBA00023126"/>
    </source>
</evidence>